<keyword evidence="4" id="KW-0201">Cytochrome c-type biogenesis</keyword>
<dbReference type="Proteomes" id="UP000076959">
    <property type="component" value="Unassembled WGS sequence"/>
</dbReference>
<feature type="domain" description="Cytochrome C biogenesis protein transmembrane" evidence="8">
    <location>
        <begin position="12"/>
        <end position="184"/>
    </location>
</feature>
<accession>A0A176YYZ3</accession>
<comment type="caution">
    <text evidence="9">The sequence shown here is derived from an EMBL/GenBank/DDBJ whole genome shotgun (WGS) entry which is preliminary data.</text>
</comment>
<dbReference type="STRING" id="1505087.AYJ54_06315"/>
<name>A0A176YYZ3_9BRAD</name>
<gene>
    <name evidence="9" type="ORF">AYJ54_06315</name>
</gene>
<dbReference type="EMBL" id="LUUB01000040">
    <property type="protein sequence ID" value="OAF12439.1"/>
    <property type="molecule type" value="Genomic_DNA"/>
</dbReference>
<evidence type="ECO:0000256" key="4">
    <source>
        <dbReference type="ARBA" id="ARBA00022748"/>
    </source>
</evidence>
<dbReference type="InterPro" id="IPR051790">
    <property type="entry name" value="Cytochrome_c-biogenesis_DsbD"/>
</dbReference>
<dbReference type="OrthoDB" id="9811352at2"/>
<dbReference type="PANTHER" id="PTHR31272:SF9">
    <property type="entry name" value="BLL1027 PROTEIN"/>
    <property type="match status" value="1"/>
</dbReference>
<feature type="transmembrane region" description="Helical" evidence="7">
    <location>
        <begin position="157"/>
        <end position="181"/>
    </location>
</feature>
<evidence type="ECO:0000256" key="2">
    <source>
        <dbReference type="ARBA" id="ARBA00006143"/>
    </source>
</evidence>
<dbReference type="GO" id="GO:0016020">
    <property type="term" value="C:membrane"/>
    <property type="evidence" value="ECO:0007669"/>
    <property type="project" value="UniProtKB-SubCell"/>
</dbReference>
<comment type="similarity">
    <text evidence="2">Belongs to the DsbD family.</text>
</comment>
<proteinExistence type="inferred from homology"/>
<reference evidence="9 10" key="1">
    <citation type="submission" date="2016-03" db="EMBL/GenBank/DDBJ databases">
        <title>Draft Genome Sequence of the Strain BR 10245 (Bradyrhizobium sp.) isolated from nodules of Centrolobium paraense.</title>
        <authorList>
            <person name="Simoes-Araujo J.L.Sr."/>
            <person name="Barauna A.C."/>
            <person name="Silva K."/>
            <person name="Zilli J.E."/>
        </authorList>
    </citation>
    <scope>NUCLEOTIDE SEQUENCE [LARGE SCALE GENOMIC DNA]</scope>
    <source>
        <strain evidence="9 10">BR 10245</strain>
    </source>
</reference>
<evidence type="ECO:0000259" key="8">
    <source>
        <dbReference type="Pfam" id="PF02683"/>
    </source>
</evidence>
<evidence type="ECO:0000256" key="5">
    <source>
        <dbReference type="ARBA" id="ARBA00022989"/>
    </source>
</evidence>
<feature type="transmembrane region" description="Helical" evidence="7">
    <location>
        <begin position="126"/>
        <end position="151"/>
    </location>
</feature>
<dbReference type="PANTHER" id="PTHR31272">
    <property type="entry name" value="CYTOCHROME C-TYPE BIOGENESIS PROTEIN HI_1454-RELATED"/>
    <property type="match status" value="1"/>
</dbReference>
<evidence type="ECO:0000313" key="10">
    <source>
        <dbReference type="Proteomes" id="UP000076959"/>
    </source>
</evidence>
<dbReference type="RefSeq" id="WP_063698917.1">
    <property type="nucleotide sequence ID" value="NZ_LUUB01000040.1"/>
</dbReference>
<keyword evidence="3 7" id="KW-0812">Transmembrane</keyword>
<dbReference type="AlphaFoldDB" id="A0A176YYZ3"/>
<feature type="transmembrane region" description="Helical" evidence="7">
    <location>
        <begin position="202"/>
        <end position="219"/>
    </location>
</feature>
<dbReference type="Pfam" id="PF02683">
    <property type="entry name" value="DsbD_TM"/>
    <property type="match status" value="1"/>
</dbReference>
<protein>
    <recommendedName>
        <fullName evidence="8">Cytochrome C biogenesis protein transmembrane domain-containing protein</fullName>
    </recommendedName>
</protein>
<comment type="subcellular location">
    <subcellularLocation>
        <location evidence="1">Membrane</location>
        <topology evidence="1">Multi-pass membrane protein</topology>
    </subcellularLocation>
</comment>
<feature type="transmembrane region" description="Helical" evidence="7">
    <location>
        <begin position="12"/>
        <end position="36"/>
    </location>
</feature>
<evidence type="ECO:0000256" key="3">
    <source>
        <dbReference type="ARBA" id="ARBA00022692"/>
    </source>
</evidence>
<dbReference type="InterPro" id="IPR003834">
    <property type="entry name" value="Cyt_c_assmbl_TM_dom"/>
</dbReference>
<evidence type="ECO:0000256" key="7">
    <source>
        <dbReference type="SAM" id="Phobius"/>
    </source>
</evidence>
<sequence length="242" mass="24283">MVAGLGNLALGYAAGALSTLSPCVLPILPIVLFGVVERHAWGPLALAAGLSTSFAGVGIAIASAGFSIGVDPSTLRLVVAAVLAGMGAVLLVPALQDKFTTIAAPVASRGQVLLDRLQPSGLGGQFALGAVLGVIWSPCSGPTLGAAVGLAAQGDNVATAAATMISFGFGAATPILALAYGSRQAIFARRDRFARVSRIGKPLMGATFVGIGAFVLTGFDKIVEAALTRAMPDWLVTVTTRL</sequence>
<keyword evidence="5 7" id="KW-1133">Transmembrane helix</keyword>
<feature type="transmembrane region" description="Helical" evidence="7">
    <location>
        <begin position="74"/>
        <end position="95"/>
    </location>
</feature>
<evidence type="ECO:0000256" key="6">
    <source>
        <dbReference type="ARBA" id="ARBA00023136"/>
    </source>
</evidence>
<keyword evidence="6 7" id="KW-0472">Membrane</keyword>
<evidence type="ECO:0000313" key="9">
    <source>
        <dbReference type="EMBL" id="OAF12439.1"/>
    </source>
</evidence>
<evidence type="ECO:0000256" key="1">
    <source>
        <dbReference type="ARBA" id="ARBA00004141"/>
    </source>
</evidence>
<keyword evidence="10" id="KW-1185">Reference proteome</keyword>
<organism evidence="9 10">
    <name type="scientific">Bradyrhizobium centrolobii</name>
    <dbReference type="NCBI Taxonomy" id="1505087"/>
    <lineage>
        <taxon>Bacteria</taxon>
        <taxon>Pseudomonadati</taxon>
        <taxon>Pseudomonadota</taxon>
        <taxon>Alphaproteobacteria</taxon>
        <taxon>Hyphomicrobiales</taxon>
        <taxon>Nitrobacteraceae</taxon>
        <taxon>Bradyrhizobium</taxon>
    </lineage>
</organism>
<feature type="transmembrane region" description="Helical" evidence="7">
    <location>
        <begin position="43"/>
        <end position="68"/>
    </location>
</feature>
<dbReference type="GO" id="GO:0017004">
    <property type="term" value="P:cytochrome complex assembly"/>
    <property type="evidence" value="ECO:0007669"/>
    <property type="project" value="UniProtKB-KW"/>
</dbReference>